<dbReference type="Gene3D" id="1.20.120.530">
    <property type="entry name" value="GntR ligand-binding domain-like"/>
    <property type="match status" value="1"/>
</dbReference>
<evidence type="ECO:0000259" key="4">
    <source>
        <dbReference type="PROSITE" id="PS50949"/>
    </source>
</evidence>
<dbReference type="InterPro" id="IPR011711">
    <property type="entry name" value="GntR_C"/>
</dbReference>
<dbReference type="InterPro" id="IPR000524">
    <property type="entry name" value="Tscrpt_reg_HTH_GntR"/>
</dbReference>
<sequence>MNFIKFNVGVSSTTPMQNSVINEDPSGASSRTELAYQVLRTEILRGELEPGQRLRAADLEARFSLGLTPIREALMRLGTEDLVIAESNRGARVKGVSQAEFADLMKSRRDIERICLHNSVIAGDAHWEAELIASMHMLSRAPLPGAATESIASETSSEWEVRHRRFHTALVSACGSSWMLRFWNQLVDHSERYRKLRFSTPLIPRNVEAEHQELLEMALKRDAAGCVDLMDKHLRSTEKAVQHMLSQWSGS</sequence>
<dbReference type="EMBL" id="AWOR01000057">
    <property type="protein sequence ID" value="KGH27830.1"/>
    <property type="molecule type" value="Genomic_DNA"/>
</dbReference>
<dbReference type="SUPFAM" id="SSF46785">
    <property type="entry name" value="Winged helix' DNA-binding domain"/>
    <property type="match status" value="1"/>
</dbReference>
<dbReference type="RefSeq" id="WP_157839623.1">
    <property type="nucleotide sequence ID" value="NZ_AWOR01000057.1"/>
</dbReference>
<protein>
    <submittedName>
        <fullName evidence="5">GntR family transcriptional regulator</fullName>
    </submittedName>
</protein>
<dbReference type="SMART" id="SM00345">
    <property type="entry name" value="HTH_GNTR"/>
    <property type="match status" value="1"/>
</dbReference>
<reference evidence="5 6" key="1">
    <citation type="submission" date="2013-09" db="EMBL/GenBank/DDBJ databases">
        <title>High correlation between genotypes and phenotypes of environmental bacteria Comamonas testosteroni strains.</title>
        <authorList>
            <person name="Liu L."/>
            <person name="Zhu W."/>
            <person name="Xia X."/>
            <person name="Xu B."/>
            <person name="Luo M."/>
            <person name="Wang G."/>
        </authorList>
    </citation>
    <scope>NUCLEOTIDE SEQUENCE [LARGE SCALE GENOMIC DNA]</scope>
    <source>
        <strain evidence="5 6">JL40</strain>
    </source>
</reference>
<evidence type="ECO:0000313" key="5">
    <source>
        <dbReference type="EMBL" id="KGH27830.1"/>
    </source>
</evidence>
<comment type="caution">
    <text evidence="5">The sequence shown here is derived from an EMBL/GenBank/DDBJ whole genome shotgun (WGS) entry which is preliminary data.</text>
</comment>
<dbReference type="SMART" id="SM00895">
    <property type="entry name" value="FCD"/>
    <property type="match status" value="1"/>
</dbReference>
<evidence type="ECO:0000256" key="3">
    <source>
        <dbReference type="ARBA" id="ARBA00023163"/>
    </source>
</evidence>
<dbReference type="InterPro" id="IPR036390">
    <property type="entry name" value="WH_DNA-bd_sf"/>
</dbReference>
<keyword evidence="2" id="KW-0238">DNA-binding</keyword>
<organism evidence="5 6">
    <name type="scientific">Comamonas testosteroni</name>
    <name type="common">Pseudomonas testosteroni</name>
    <dbReference type="NCBI Taxonomy" id="285"/>
    <lineage>
        <taxon>Bacteria</taxon>
        <taxon>Pseudomonadati</taxon>
        <taxon>Pseudomonadota</taxon>
        <taxon>Betaproteobacteria</taxon>
        <taxon>Burkholderiales</taxon>
        <taxon>Comamonadaceae</taxon>
        <taxon>Comamonas</taxon>
    </lineage>
</organism>
<evidence type="ECO:0000256" key="2">
    <source>
        <dbReference type="ARBA" id="ARBA00023125"/>
    </source>
</evidence>
<dbReference type="GO" id="GO:0003677">
    <property type="term" value="F:DNA binding"/>
    <property type="evidence" value="ECO:0007669"/>
    <property type="project" value="UniProtKB-KW"/>
</dbReference>
<dbReference type="GO" id="GO:0003700">
    <property type="term" value="F:DNA-binding transcription factor activity"/>
    <property type="evidence" value="ECO:0007669"/>
    <property type="project" value="InterPro"/>
</dbReference>
<accession>A0A096GRK1</accession>
<evidence type="ECO:0000313" key="6">
    <source>
        <dbReference type="Proteomes" id="UP000029553"/>
    </source>
</evidence>
<dbReference type="InterPro" id="IPR036388">
    <property type="entry name" value="WH-like_DNA-bd_sf"/>
</dbReference>
<gene>
    <name evidence="5" type="ORF">P353_17630</name>
</gene>
<dbReference type="InterPro" id="IPR008920">
    <property type="entry name" value="TF_FadR/GntR_C"/>
</dbReference>
<keyword evidence="3" id="KW-0804">Transcription</keyword>
<dbReference type="Pfam" id="PF07729">
    <property type="entry name" value="FCD"/>
    <property type="match status" value="1"/>
</dbReference>
<name>A0A096GRK1_COMTE</name>
<dbReference type="PANTHER" id="PTHR43537">
    <property type="entry name" value="TRANSCRIPTIONAL REGULATOR, GNTR FAMILY"/>
    <property type="match status" value="1"/>
</dbReference>
<dbReference type="Proteomes" id="UP000029553">
    <property type="component" value="Unassembled WGS sequence"/>
</dbReference>
<feature type="domain" description="HTH gntR-type" evidence="4">
    <location>
        <begin position="29"/>
        <end position="96"/>
    </location>
</feature>
<dbReference type="PROSITE" id="PS50949">
    <property type="entry name" value="HTH_GNTR"/>
    <property type="match status" value="1"/>
</dbReference>
<dbReference type="Gene3D" id="1.10.10.10">
    <property type="entry name" value="Winged helix-like DNA-binding domain superfamily/Winged helix DNA-binding domain"/>
    <property type="match status" value="1"/>
</dbReference>
<dbReference type="Pfam" id="PF00392">
    <property type="entry name" value="GntR"/>
    <property type="match status" value="1"/>
</dbReference>
<dbReference type="AlphaFoldDB" id="A0A096GRK1"/>
<proteinExistence type="predicted"/>
<dbReference type="PANTHER" id="PTHR43537:SF20">
    <property type="entry name" value="HTH-TYPE TRANSCRIPTIONAL REPRESSOR GLAR"/>
    <property type="match status" value="1"/>
</dbReference>
<evidence type="ECO:0000256" key="1">
    <source>
        <dbReference type="ARBA" id="ARBA00023015"/>
    </source>
</evidence>
<keyword evidence="1" id="KW-0805">Transcription regulation</keyword>
<dbReference type="SUPFAM" id="SSF48008">
    <property type="entry name" value="GntR ligand-binding domain-like"/>
    <property type="match status" value="1"/>
</dbReference>